<gene>
    <name evidence="1" type="ORF">O6H91_04G101000</name>
</gene>
<evidence type="ECO:0000313" key="1">
    <source>
        <dbReference type="EMBL" id="KAJ7559782.1"/>
    </source>
</evidence>
<dbReference type="Proteomes" id="UP001162992">
    <property type="component" value="Chromosome 4"/>
</dbReference>
<proteinExistence type="predicted"/>
<sequence>MGNNIPPSEEETESRPDPKVAALKKEIEEWGTKTTIGVFAGMLYGGSKEAFDSSKDADFLLHSQTRSKDWKEKHKVLKDMMEKRMLRIASGTVLGGAKLGSFTAIFCGVQHGLAVRRNVHDTFNVVAAGAVTAAAFGLALPGSFGRRLQTALIGSVFGALACLPLGFLYTSLQRQTRKEDDKNSSGIDQGGADNDSIASILQRFKDSLSNR</sequence>
<evidence type="ECO:0000313" key="2">
    <source>
        <dbReference type="Proteomes" id="UP001162992"/>
    </source>
</evidence>
<accession>A0ACC2DZX7</accession>
<dbReference type="EMBL" id="CM055095">
    <property type="protein sequence ID" value="KAJ7559782.1"/>
    <property type="molecule type" value="Genomic_DNA"/>
</dbReference>
<name>A0ACC2DZX7_DIPCM</name>
<organism evidence="1 2">
    <name type="scientific">Diphasiastrum complanatum</name>
    <name type="common">Issler's clubmoss</name>
    <name type="synonym">Lycopodium complanatum</name>
    <dbReference type="NCBI Taxonomy" id="34168"/>
    <lineage>
        <taxon>Eukaryota</taxon>
        <taxon>Viridiplantae</taxon>
        <taxon>Streptophyta</taxon>
        <taxon>Embryophyta</taxon>
        <taxon>Tracheophyta</taxon>
        <taxon>Lycopodiopsida</taxon>
        <taxon>Lycopodiales</taxon>
        <taxon>Lycopodiaceae</taxon>
        <taxon>Lycopodioideae</taxon>
        <taxon>Diphasiastrum</taxon>
    </lineage>
</organism>
<comment type="caution">
    <text evidence="1">The sequence shown here is derived from an EMBL/GenBank/DDBJ whole genome shotgun (WGS) entry which is preliminary data.</text>
</comment>
<keyword evidence="2" id="KW-1185">Reference proteome</keyword>
<reference evidence="2" key="1">
    <citation type="journal article" date="2024" name="Proc. Natl. Acad. Sci. U.S.A.">
        <title>Extraordinary preservation of gene collinearity over three hundred million years revealed in homosporous lycophytes.</title>
        <authorList>
            <person name="Li C."/>
            <person name="Wickell D."/>
            <person name="Kuo L.Y."/>
            <person name="Chen X."/>
            <person name="Nie B."/>
            <person name="Liao X."/>
            <person name="Peng D."/>
            <person name="Ji J."/>
            <person name="Jenkins J."/>
            <person name="Williams M."/>
            <person name="Shu S."/>
            <person name="Plott C."/>
            <person name="Barry K."/>
            <person name="Rajasekar S."/>
            <person name="Grimwood J."/>
            <person name="Han X."/>
            <person name="Sun S."/>
            <person name="Hou Z."/>
            <person name="He W."/>
            <person name="Dai G."/>
            <person name="Sun C."/>
            <person name="Schmutz J."/>
            <person name="Leebens-Mack J.H."/>
            <person name="Li F.W."/>
            <person name="Wang L."/>
        </authorList>
    </citation>
    <scope>NUCLEOTIDE SEQUENCE [LARGE SCALE GENOMIC DNA]</scope>
    <source>
        <strain evidence="2">cv. PW_Plant_1</strain>
    </source>
</reference>
<protein>
    <submittedName>
        <fullName evidence="1">Uncharacterized protein</fullName>
    </submittedName>
</protein>